<feature type="region of interest" description="Disordered" evidence="1">
    <location>
        <begin position="1"/>
        <end position="34"/>
    </location>
</feature>
<keyword evidence="2" id="KW-1185">Reference proteome</keyword>
<accession>A0A8U0N8Y9</accession>
<proteinExistence type="predicted"/>
<dbReference type="GeneID" id="101691112"/>
<evidence type="ECO:0000313" key="2">
    <source>
        <dbReference type="Proteomes" id="UP000000715"/>
    </source>
</evidence>
<organism evidence="2 3">
    <name type="scientific">Mustela putorius furo</name>
    <name type="common">European domestic ferret</name>
    <name type="synonym">Mustela furo</name>
    <dbReference type="NCBI Taxonomy" id="9669"/>
    <lineage>
        <taxon>Eukaryota</taxon>
        <taxon>Metazoa</taxon>
        <taxon>Chordata</taxon>
        <taxon>Craniata</taxon>
        <taxon>Vertebrata</taxon>
        <taxon>Euteleostomi</taxon>
        <taxon>Mammalia</taxon>
        <taxon>Eutheria</taxon>
        <taxon>Laurasiatheria</taxon>
        <taxon>Carnivora</taxon>
        <taxon>Caniformia</taxon>
        <taxon>Musteloidea</taxon>
        <taxon>Mustelidae</taxon>
        <taxon>Mustelinae</taxon>
        <taxon>Mustela</taxon>
    </lineage>
</organism>
<dbReference type="KEGG" id="mpuf:101691112"/>
<gene>
    <name evidence="3" type="primary">LOC101691112</name>
</gene>
<evidence type="ECO:0000313" key="3">
    <source>
        <dbReference type="RefSeq" id="XP_004772537.1"/>
    </source>
</evidence>
<dbReference type="Proteomes" id="UP000000715">
    <property type="component" value="Unplaced"/>
</dbReference>
<feature type="compositionally biased region" description="Polar residues" evidence="1">
    <location>
        <begin position="23"/>
        <end position="34"/>
    </location>
</feature>
<reference evidence="3" key="1">
    <citation type="submission" date="2025-08" db="UniProtKB">
        <authorList>
            <consortium name="RefSeq"/>
        </authorList>
    </citation>
    <scope>IDENTIFICATION</scope>
    <source>
        <tissue evidence="3">Brain</tissue>
    </source>
</reference>
<dbReference type="RefSeq" id="XP_004772537.1">
    <property type="nucleotide sequence ID" value="XM_004772480.3"/>
</dbReference>
<sequence>MLNAGKPLSEDSNPGVWPRGPSSCHNEGASTKCPSGQRALTMACPGLLLQGEWDCRACTWKVGVLAGVWPGGRENWVAFLAKPGPARQDEGAVPHLSSSFGSGEAPPPTTFASRSASCVFWPCPEGCCHLRSLCVWPALPAFPDCVDFPKNVMDSGAELGRAFTLGVAAGPSEGDVLPTCRAGAACWPEGKDEKVLGPSPSCVPSQNRQENLLFLSSPTWHEAVGCCSLHGSHSCWSPGALPECALVQSTHVHTHPKCTPPPHTPPCSRPTTFIPSCLCITLLSTLAVAPQHTHTHPHPHRWSALASGHPPHGPCVLPGLGRPKLLSAHAACPLIVPVARLCKQGRAV</sequence>
<protein>
    <submittedName>
        <fullName evidence="3">Uncharacterized protein LOC101691112</fullName>
    </submittedName>
</protein>
<name>A0A8U0N8Y9_MUSPF</name>
<evidence type="ECO:0000256" key="1">
    <source>
        <dbReference type="SAM" id="MobiDB-lite"/>
    </source>
</evidence>
<dbReference type="AlphaFoldDB" id="A0A8U0N8Y9"/>